<organism evidence="8 9">
    <name type="scientific">Amphritea balenae</name>
    <dbReference type="NCBI Taxonomy" id="452629"/>
    <lineage>
        <taxon>Bacteria</taxon>
        <taxon>Pseudomonadati</taxon>
        <taxon>Pseudomonadota</taxon>
        <taxon>Gammaproteobacteria</taxon>
        <taxon>Oceanospirillales</taxon>
        <taxon>Oceanospirillaceae</taxon>
        <taxon>Amphritea</taxon>
    </lineage>
</organism>
<evidence type="ECO:0000256" key="5">
    <source>
        <dbReference type="NCBIfam" id="TIGR02959"/>
    </source>
</evidence>
<evidence type="ECO:0000313" key="9">
    <source>
        <dbReference type="Proteomes" id="UP000267535"/>
    </source>
</evidence>
<evidence type="ECO:0000256" key="1">
    <source>
        <dbReference type="ARBA" id="ARBA00010641"/>
    </source>
</evidence>
<keyword evidence="9" id="KW-1185">Reference proteome</keyword>
<dbReference type="Proteomes" id="UP000267535">
    <property type="component" value="Unassembled WGS sequence"/>
</dbReference>
<sequence length="184" mass="21085">MLETVWQEYRTALKAFLLSKVAGRDDVDDLLQEILIRTHNNIHTLKEASSIKAWLFSIANNVIIDFYRSRARKQGREQQLVADDLWLNEQSEPEFMQGLANCVVPFIQALPAQTSELLMAIDLQGRSQKQLAEELDISYSTLKSRVQKGRQELRGLFEQCCSFELDSRGNLMGCDPKQSRCNDC</sequence>
<dbReference type="NCBIfam" id="NF007215">
    <property type="entry name" value="PRK09637.1"/>
    <property type="match status" value="1"/>
</dbReference>
<keyword evidence="3" id="KW-0731">Sigma factor</keyword>
<proteinExistence type="inferred from homology"/>
<keyword evidence="4" id="KW-0804">Transcription</keyword>
<evidence type="ECO:0000259" key="7">
    <source>
        <dbReference type="Pfam" id="PF08281"/>
    </source>
</evidence>
<evidence type="ECO:0000256" key="4">
    <source>
        <dbReference type="ARBA" id="ARBA00023163"/>
    </source>
</evidence>
<dbReference type="AlphaFoldDB" id="A0A3P1SZA3"/>
<dbReference type="GO" id="GO:0003677">
    <property type="term" value="F:DNA binding"/>
    <property type="evidence" value="ECO:0007669"/>
    <property type="project" value="InterPro"/>
</dbReference>
<reference evidence="8 9" key="1">
    <citation type="submission" date="2018-11" db="EMBL/GenBank/DDBJ databases">
        <title>The draft genome sequence of Amphritea balenae JAMM 1525T.</title>
        <authorList>
            <person name="Fang Z."/>
            <person name="Zhang Y."/>
            <person name="Han X."/>
        </authorList>
    </citation>
    <scope>NUCLEOTIDE SEQUENCE [LARGE SCALE GENOMIC DNA]</scope>
    <source>
        <strain evidence="8 9">JAMM 1525</strain>
    </source>
</reference>
<dbReference type="Gene3D" id="1.10.10.10">
    <property type="entry name" value="Winged helix-like DNA-binding domain superfamily/Winged helix DNA-binding domain"/>
    <property type="match status" value="1"/>
</dbReference>
<evidence type="ECO:0000259" key="6">
    <source>
        <dbReference type="Pfam" id="PF04542"/>
    </source>
</evidence>
<dbReference type="InterPro" id="IPR013325">
    <property type="entry name" value="RNA_pol_sigma_r2"/>
</dbReference>
<dbReference type="InterPro" id="IPR013324">
    <property type="entry name" value="RNA_pol_sigma_r3/r4-like"/>
</dbReference>
<dbReference type="NCBIfam" id="TIGR02937">
    <property type="entry name" value="sigma70-ECF"/>
    <property type="match status" value="1"/>
</dbReference>
<dbReference type="PANTHER" id="PTHR43133">
    <property type="entry name" value="RNA POLYMERASE ECF-TYPE SIGMA FACTO"/>
    <property type="match status" value="1"/>
</dbReference>
<dbReference type="Pfam" id="PF08281">
    <property type="entry name" value="Sigma70_r4_2"/>
    <property type="match status" value="1"/>
</dbReference>
<comment type="similarity">
    <text evidence="1">Belongs to the sigma-70 factor family. ECF subfamily.</text>
</comment>
<comment type="caution">
    <text evidence="8">The sequence shown here is derived from an EMBL/GenBank/DDBJ whole genome shotgun (WGS) entry which is preliminary data.</text>
</comment>
<dbReference type="OrthoDB" id="9797134at2"/>
<evidence type="ECO:0000256" key="2">
    <source>
        <dbReference type="ARBA" id="ARBA00023015"/>
    </source>
</evidence>
<gene>
    <name evidence="8" type="primary">sigZ</name>
    <name evidence="8" type="ORF">EHS89_02515</name>
</gene>
<accession>A0A3P1SZA3</accession>
<dbReference type="PANTHER" id="PTHR43133:SF62">
    <property type="entry name" value="RNA POLYMERASE SIGMA FACTOR SIGZ"/>
    <property type="match status" value="1"/>
</dbReference>
<dbReference type="Pfam" id="PF04542">
    <property type="entry name" value="Sigma70_r2"/>
    <property type="match status" value="1"/>
</dbReference>
<name>A0A3P1SZA3_9GAMM</name>
<protein>
    <recommendedName>
        <fullName evidence="5">RNA polymerase sigma factor SigZ</fullName>
    </recommendedName>
</protein>
<evidence type="ECO:0000256" key="3">
    <source>
        <dbReference type="ARBA" id="ARBA00023082"/>
    </source>
</evidence>
<dbReference type="SUPFAM" id="SSF88946">
    <property type="entry name" value="Sigma2 domain of RNA polymerase sigma factors"/>
    <property type="match status" value="1"/>
</dbReference>
<feature type="domain" description="RNA polymerase sigma factor 70 region 4 type 2" evidence="7">
    <location>
        <begin position="107"/>
        <end position="153"/>
    </location>
</feature>
<keyword evidence="2" id="KW-0805">Transcription regulation</keyword>
<dbReference type="InterPro" id="IPR014304">
    <property type="entry name" value="RNA_pol_sigma-Z"/>
</dbReference>
<dbReference type="GO" id="GO:0006352">
    <property type="term" value="P:DNA-templated transcription initiation"/>
    <property type="evidence" value="ECO:0007669"/>
    <property type="project" value="InterPro"/>
</dbReference>
<dbReference type="RefSeq" id="WP_124924526.1">
    <property type="nucleotide sequence ID" value="NZ_BMOH01000001.1"/>
</dbReference>
<dbReference type="InterPro" id="IPR007627">
    <property type="entry name" value="RNA_pol_sigma70_r2"/>
</dbReference>
<evidence type="ECO:0000313" key="8">
    <source>
        <dbReference type="EMBL" id="RRD01453.1"/>
    </source>
</evidence>
<dbReference type="InterPro" id="IPR013249">
    <property type="entry name" value="RNA_pol_sigma70_r4_t2"/>
</dbReference>
<feature type="domain" description="RNA polymerase sigma-70 region 2" evidence="6">
    <location>
        <begin position="7"/>
        <end position="72"/>
    </location>
</feature>
<dbReference type="NCBIfam" id="TIGR02959">
    <property type="entry name" value="SigZ"/>
    <property type="match status" value="1"/>
</dbReference>
<dbReference type="InterPro" id="IPR036388">
    <property type="entry name" value="WH-like_DNA-bd_sf"/>
</dbReference>
<dbReference type="SUPFAM" id="SSF88659">
    <property type="entry name" value="Sigma3 and sigma4 domains of RNA polymerase sigma factors"/>
    <property type="match status" value="1"/>
</dbReference>
<dbReference type="EMBL" id="RQXV01000001">
    <property type="protein sequence ID" value="RRD01453.1"/>
    <property type="molecule type" value="Genomic_DNA"/>
</dbReference>
<dbReference type="InterPro" id="IPR014284">
    <property type="entry name" value="RNA_pol_sigma-70_dom"/>
</dbReference>
<dbReference type="Gene3D" id="1.10.1740.10">
    <property type="match status" value="1"/>
</dbReference>
<dbReference type="InterPro" id="IPR039425">
    <property type="entry name" value="RNA_pol_sigma-70-like"/>
</dbReference>
<dbReference type="GO" id="GO:0016987">
    <property type="term" value="F:sigma factor activity"/>
    <property type="evidence" value="ECO:0007669"/>
    <property type="project" value="UniProtKB-KW"/>
</dbReference>